<accession>A0A813JHZ2</accession>
<feature type="coiled-coil region" evidence="1">
    <location>
        <begin position="163"/>
        <end position="193"/>
    </location>
</feature>
<protein>
    <submittedName>
        <fullName evidence="3">Uncharacterized protein</fullName>
    </submittedName>
</protein>
<reference evidence="3" key="1">
    <citation type="submission" date="2021-02" db="EMBL/GenBank/DDBJ databases">
        <authorList>
            <person name="Dougan E. K."/>
            <person name="Rhodes N."/>
            <person name="Thang M."/>
            <person name="Chan C."/>
        </authorList>
    </citation>
    <scope>NUCLEOTIDE SEQUENCE</scope>
</reference>
<feature type="region of interest" description="Disordered" evidence="2">
    <location>
        <begin position="134"/>
        <end position="156"/>
    </location>
</feature>
<feature type="non-terminal residue" evidence="3">
    <location>
        <position position="394"/>
    </location>
</feature>
<gene>
    <name evidence="3" type="ORF">PGLA2088_LOCUS22821</name>
</gene>
<keyword evidence="1" id="KW-0175">Coiled coil</keyword>
<feature type="coiled-coil region" evidence="1">
    <location>
        <begin position="340"/>
        <end position="374"/>
    </location>
</feature>
<organism evidence="3 4">
    <name type="scientific">Polarella glacialis</name>
    <name type="common">Dinoflagellate</name>
    <dbReference type="NCBI Taxonomy" id="89957"/>
    <lineage>
        <taxon>Eukaryota</taxon>
        <taxon>Sar</taxon>
        <taxon>Alveolata</taxon>
        <taxon>Dinophyceae</taxon>
        <taxon>Suessiales</taxon>
        <taxon>Suessiaceae</taxon>
        <taxon>Polarella</taxon>
    </lineage>
</organism>
<feature type="compositionally biased region" description="Polar residues" evidence="2">
    <location>
        <begin position="134"/>
        <end position="144"/>
    </location>
</feature>
<evidence type="ECO:0000256" key="1">
    <source>
        <dbReference type="SAM" id="Coils"/>
    </source>
</evidence>
<feature type="coiled-coil region" evidence="1">
    <location>
        <begin position="88"/>
        <end position="115"/>
    </location>
</feature>
<feature type="region of interest" description="Disordered" evidence="2">
    <location>
        <begin position="1"/>
        <end position="86"/>
    </location>
</feature>
<dbReference type="EMBL" id="CAJNNW010026049">
    <property type="protein sequence ID" value="CAE8682183.1"/>
    <property type="molecule type" value="Genomic_DNA"/>
</dbReference>
<sequence length="394" mass="42945">MEPVARVQLSPGQRLEVLALPEPDDDKATPSRGSRAASAERRHFAPAPRLPQGASPPAEPRQLLVPYSSAGAEDWDDSSEREWQRGEITSLQREVKLLKQRKDGLESQIRNSEDANASVQSCSWSILSRVSTSVGSGNSFTLSSPPLAEPEDLDPDSSWLDDRQRLLDKVTELEALNRRLEMDRMQVNVAQAQSAGEEGTKVLASSRELLETERRSLAQQLLESKASLDASEQHCAELSAQLLGAERQASDLAGPVAELQTVLAATAARKASLDALERGAQRADRALSNLSSDHDCLTEVDRRNRQELVELRQALPRASAQHCETGLEVEAAREALVGAQKRWAAEARNWQAALEAHEAQVAKLMARRESASLVLAEKRQAQAALSAALQAARA</sequence>
<evidence type="ECO:0000256" key="2">
    <source>
        <dbReference type="SAM" id="MobiDB-lite"/>
    </source>
</evidence>
<evidence type="ECO:0000313" key="3">
    <source>
        <dbReference type="EMBL" id="CAE8682183.1"/>
    </source>
</evidence>
<name>A0A813JHZ2_POLGL</name>
<dbReference type="AlphaFoldDB" id="A0A813JHZ2"/>
<comment type="caution">
    <text evidence="3">The sequence shown here is derived from an EMBL/GenBank/DDBJ whole genome shotgun (WGS) entry which is preliminary data.</text>
</comment>
<evidence type="ECO:0000313" key="4">
    <source>
        <dbReference type="Proteomes" id="UP000626109"/>
    </source>
</evidence>
<proteinExistence type="predicted"/>
<dbReference type="Proteomes" id="UP000626109">
    <property type="component" value="Unassembled WGS sequence"/>
</dbReference>